<dbReference type="InterPro" id="IPR014284">
    <property type="entry name" value="RNA_pol_sigma-70_dom"/>
</dbReference>
<dbReference type="PANTHER" id="PTHR43133">
    <property type="entry name" value="RNA POLYMERASE ECF-TYPE SIGMA FACTO"/>
    <property type="match status" value="1"/>
</dbReference>
<dbReference type="Proteomes" id="UP000051096">
    <property type="component" value="Unassembled WGS sequence"/>
</dbReference>
<dbReference type="NCBIfam" id="TIGR02937">
    <property type="entry name" value="sigma70-ECF"/>
    <property type="match status" value="1"/>
</dbReference>
<dbReference type="EMBL" id="LJUO01000234">
    <property type="protein sequence ID" value="KPK67206.1"/>
    <property type="molecule type" value="Genomic_DNA"/>
</dbReference>
<evidence type="ECO:0000256" key="1">
    <source>
        <dbReference type="ARBA" id="ARBA00010641"/>
    </source>
</evidence>
<dbReference type="Pfam" id="PF08281">
    <property type="entry name" value="Sigma70_r4_2"/>
    <property type="match status" value="1"/>
</dbReference>
<name>A0A0S8G2N6_UNCW3</name>
<reference evidence="7 8" key="1">
    <citation type="journal article" date="2015" name="Microbiome">
        <title>Genomic resolution of linkages in carbon, nitrogen, and sulfur cycling among widespread estuary sediment bacteria.</title>
        <authorList>
            <person name="Baker B.J."/>
            <person name="Lazar C.S."/>
            <person name="Teske A.P."/>
            <person name="Dick G.J."/>
        </authorList>
    </citation>
    <scope>NUCLEOTIDE SEQUENCE [LARGE SCALE GENOMIC DNA]</scope>
    <source>
        <strain evidence="7">SM23_60</strain>
    </source>
</reference>
<dbReference type="PANTHER" id="PTHR43133:SF62">
    <property type="entry name" value="RNA POLYMERASE SIGMA FACTOR SIGZ"/>
    <property type="match status" value="1"/>
</dbReference>
<dbReference type="Pfam" id="PF04542">
    <property type="entry name" value="Sigma70_r2"/>
    <property type="match status" value="1"/>
</dbReference>
<dbReference type="GO" id="GO:0016987">
    <property type="term" value="F:sigma factor activity"/>
    <property type="evidence" value="ECO:0007669"/>
    <property type="project" value="UniProtKB-KW"/>
</dbReference>
<dbReference type="InterPro" id="IPR036388">
    <property type="entry name" value="WH-like_DNA-bd_sf"/>
</dbReference>
<dbReference type="CDD" id="cd06171">
    <property type="entry name" value="Sigma70_r4"/>
    <property type="match status" value="1"/>
</dbReference>
<comment type="similarity">
    <text evidence="1">Belongs to the sigma-70 factor family. ECF subfamily.</text>
</comment>
<sequence length="166" mass="19604">MFKKGDERAFEALYHRYSGYLFNHCVRLLSDWHHAEDVVVETFTKLARSNLTSNGSLKAWLYRVATNQCYKRLRKRRGDVSLSEETFMPDGLDTTRQRAREMHVQEMLNQLSENHRVVMVLKFYDDMTYQEIAEVLCCPLGTVKSRIHEGIKHLRRLMNGKMQSLM</sequence>
<dbReference type="SUPFAM" id="SSF88659">
    <property type="entry name" value="Sigma3 and sigma4 domains of RNA polymerase sigma factors"/>
    <property type="match status" value="1"/>
</dbReference>
<keyword evidence="2" id="KW-0805">Transcription regulation</keyword>
<dbReference type="InterPro" id="IPR013324">
    <property type="entry name" value="RNA_pol_sigma_r3/r4-like"/>
</dbReference>
<dbReference type="GO" id="GO:0003677">
    <property type="term" value="F:DNA binding"/>
    <property type="evidence" value="ECO:0007669"/>
    <property type="project" value="InterPro"/>
</dbReference>
<feature type="domain" description="RNA polymerase sigma factor 70 region 4 type 2" evidence="6">
    <location>
        <begin position="104"/>
        <end position="154"/>
    </location>
</feature>
<dbReference type="GO" id="GO:0006352">
    <property type="term" value="P:DNA-templated transcription initiation"/>
    <property type="evidence" value="ECO:0007669"/>
    <property type="project" value="InterPro"/>
</dbReference>
<gene>
    <name evidence="7" type="ORF">AMJ87_13715</name>
</gene>
<protein>
    <recommendedName>
        <fullName evidence="9">RNA polymerase subunit sigma-24</fullName>
    </recommendedName>
</protein>
<evidence type="ECO:0000259" key="5">
    <source>
        <dbReference type="Pfam" id="PF04542"/>
    </source>
</evidence>
<evidence type="ECO:0000313" key="7">
    <source>
        <dbReference type="EMBL" id="KPK67206.1"/>
    </source>
</evidence>
<dbReference type="Gene3D" id="1.10.1740.10">
    <property type="match status" value="1"/>
</dbReference>
<dbReference type="InterPro" id="IPR013325">
    <property type="entry name" value="RNA_pol_sigma_r2"/>
</dbReference>
<keyword evidence="3" id="KW-0731">Sigma factor</keyword>
<dbReference type="AlphaFoldDB" id="A0A0S8G2N6"/>
<evidence type="ECO:0000256" key="3">
    <source>
        <dbReference type="ARBA" id="ARBA00023082"/>
    </source>
</evidence>
<evidence type="ECO:0008006" key="9">
    <source>
        <dbReference type="Google" id="ProtNLM"/>
    </source>
</evidence>
<organism evidence="7 8">
    <name type="scientific">candidate division WOR_3 bacterium SM23_60</name>
    <dbReference type="NCBI Taxonomy" id="1703780"/>
    <lineage>
        <taxon>Bacteria</taxon>
        <taxon>Bacteria division WOR-3</taxon>
    </lineage>
</organism>
<dbReference type="InterPro" id="IPR007627">
    <property type="entry name" value="RNA_pol_sigma70_r2"/>
</dbReference>
<dbReference type="InterPro" id="IPR013249">
    <property type="entry name" value="RNA_pol_sigma70_r4_t2"/>
</dbReference>
<evidence type="ECO:0000259" key="6">
    <source>
        <dbReference type="Pfam" id="PF08281"/>
    </source>
</evidence>
<dbReference type="SUPFAM" id="SSF88946">
    <property type="entry name" value="Sigma2 domain of RNA polymerase sigma factors"/>
    <property type="match status" value="1"/>
</dbReference>
<comment type="caution">
    <text evidence="7">The sequence shown here is derived from an EMBL/GenBank/DDBJ whole genome shotgun (WGS) entry which is preliminary data.</text>
</comment>
<feature type="domain" description="RNA polymerase sigma-70 region 2" evidence="5">
    <location>
        <begin position="13"/>
        <end position="77"/>
    </location>
</feature>
<proteinExistence type="inferred from homology"/>
<dbReference type="InterPro" id="IPR039425">
    <property type="entry name" value="RNA_pol_sigma-70-like"/>
</dbReference>
<accession>A0A0S8G2N6</accession>
<dbReference type="Gene3D" id="1.10.10.10">
    <property type="entry name" value="Winged helix-like DNA-binding domain superfamily/Winged helix DNA-binding domain"/>
    <property type="match status" value="1"/>
</dbReference>
<keyword evidence="4" id="KW-0804">Transcription</keyword>
<evidence type="ECO:0000256" key="2">
    <source>
        <dbReference type="ARBA" id="ARBA00023015"/>
    </source>
</evidence>
<evidence type="ECO:0000256" key="4">
    <source>
        <dbReference type="ARBA" id="ARBA00023163"/>
    </source>
</evidence>
<evidence type="ECO:0000313" key="8">
    <source>
        <dbReference type="Proteomes" id="UP000051096"/>
    </source>
</evidence>